<dbReference type="KEGG" id="malk:MalAC0309_2600"/>
<protein>
    <submittedName>
        <fullName evidence="2">Uncharacterized protein</fullName>
    </submittedName>
</protein>
<accession>A0A0U5BRA1</accession>
<evidence type="ECO:0000313" key="2">
    <source>
        <dbReference type="EMBL" id="BAU33435.1"/>
    </source>
</evidence>
<reference evidence="2 3" key="2">
    <citation type="submission" date="2016-01" db="EMBL/GenBank/DDBJ databases">
        <title>Microcella alkaliphila JAM AC0309 whole genome shotgun sequence.</title>
        <authorList>
            <person name="Kurata A."/>
            <person name="Hirose Y."/>
            <person name="Kishimoto N."/>
            <person name="Kobayashi T."/>
        </authorList>
    </citation>
    <scope>NUCLEOTIDE SEQUENCE [LARGE SCALE GENOMIC DNA]</scope>
    <source>
        <strain evidence="2 3">JAM AC0309</strain>
    </source>
</reference>
<evidence type="ECO:0000313" key="3">
    <source>
        <dbReference type="Proteomes" id="UP000218965"/>
    </source>
</evidence>
<organism evidence="2 3">
    <name type="scientific">Microcella alkaliphila</name>
    <dbReference type="NCBI Taxonomy" id="279828"/>
    <lineage>
        <taxon>Bacteria</taxon>
        <taxon>Bacillati</taxon>
        <taxon>Actinomycetota</taxon>
        <taxon>Actinomycetes</taxon>
        <taxon>Micrococcales</taxon>
        <taxon>Microbacteriaceae</taxon>
        <taxon>Microcella</taxon>
    </lineage>
</organism>
<dbReference type="Proteomes" id="UP000218965">
    <property type="component" value="Chromosome"/>
</dbReference>
<gene>
    <name evidence="2" type="ORF">MalAC0309_2600</name>
</gene>
<feature type="region of interest" description="Disordered" evidence="1">
    <location>
        <begin position="1"/>
        <end position="26"/>
    </location>
</feature>
<proteinExistence type="predicted"/>
<dbReference type="EMBL" id="AP017315">
    <property type="protein sequence ID" value="BAU33435.1"/>
    <property type="molecule type" value="Genomic_DNA"/>
</dbReference>
<reference evidence="3" key="1">
    <citation type="submission" date="2015-12" db="EMBL/GenBank/DDBJ databases">
        <authorList>
            <person name="Shamseldin A."/>
            <person name="Moawad H."/>
            <person name="Abd El-Rahim W.M."/>
            <person name="Sadowsky M.J."/>
        </authorList>
    </citation>
    <scope>NUCLEOTIDE SEQUENCE [LARGE SCALE GENOMIC DNA]</scope>
    <source>
        <strain evidence="3">JAM AC0309</strain>
    </source>
</reference>
<dbReference type="AlphaFoldDB" id="A0A0U5BRA1"/>
<evidence type="ECO:0000256" key="1">
    <source>
        <dbReference type="SAM" id="MobiDB-lite"/>
    </source>
</evidence>
<sequence length="65" mass="6931">MTGASARVSVRGRAPPTQSRAVAGRTAAGLPLREGSVFRRVDAAEFRETAFAARFFGVLFATGRF</sequence>
<name>A0A0U5BRA1_9MICO</name>